<dbReference type="RefSeq" id="WP_375517619.1">
    <property type="nucleotide sequence ID" value="NZ_JBHILI010000009.1"/>
</dbReference>
<dbReference type="Proteomes" id="UP001580391">
    <property type="component" value="Unassembled WGS sequence"/>
</dbReference>
<organism evidence="1 2">
    <name type="scientific">Leptospira wolffii</name>
    <dbReference type="NCBI Taxonomy" id="409998"/>
    <lineage>
        <taxon>Bacteria</taxon>
        <taxon>Pseudomonadati</taxon>
        <taxon>Spirochaetota</taxon>
        <taxon>Spirochaetia</taxon>
        <taxon>Leptospirales</taxon>
        <taxon>Leptospiraceae</taxon>
        <taxon>Leptospira</taxon>
    </lineage>
</organism>
<name>A0ABV5BSX5_9LEPT</name>
<sequence length="203" mass="22178">MGTEKIGFSLIRKTCYTYCPIEKKMKRIPIYFSVLLIASQFHCGTYLLFDSNEKRSKSETDRSPLLSLLIGSDGLPPLNVEPISWVNFSTNTLQFSKGASDQFTISVDHPGGCPDAGFLAQLSSDGVPLTFLDGTDLWTDGCPINTVFDQTFNITGTVTGNGRVIVQLSPFMLYTAFPDLHIGQIIGVVNVTVLPTVSTAQTR</sequence>
<evidence type="ECO:0000313" key="2">
    <source>
        <dbReference type="Proteomes" id="UP001580391"/>
    </source>
</evidence>
<dbReference type="EMBL" id="JBHILJ010000013">
    <property type="protein sequence ID" value="MFB5738300.1"/>
    <property type="molecule type" value="Genomic_DNA"/>
</dbReference>
<protein>
    <submittedName>
        <fullName evidence="1">Uncharacterized protein</fullName>
    </submittedName>
</protein>
<gene>
    <name evidence="1" type="ORF">ACE5IX_17415</name>
</gene>
<reference evidence="1 2" key="1">
    <citation type="submission" date="2024-09" db="EMBL/GenBank/DDBJ databases">
        <title>Taxonomic and Genotyping Characterization of Leptospira Strains isolated from Multiple Sources in Colombia highlights the importance of intermediate species.</title>
        <authorList>
            <person name="Torres Higuera L."/>
            <person name="Rojas Tapias D."/>
            <person name="Jimenez Velasquez S."/>
            <person name="Renjifo Ibanez C."/>
        </authorList>
    </citation>
    <scope>NUCLEOTIDE SEQUENCE [LARGE SCALE GENOMIC DNA]</scope>
    <source>
        <strain evidence="1 2">Lep080</strain>
    </source>
</reference>
<proteinExistence type="predicted"/>
<accession>A0ABV5BSX5</accession>
<evidence type="ECO:0000313" key="1">
    <source>
        <dbReference type="EMBL" id="MFB5738300.1"/>
    </source>
</evidence>
<keyword evidence="2" id="KW-1185">Reference proteome</keyword>
<comment type="caution">
    <text evidence="1">The sequence shown here is derived from an EMBL/GenBank/DDBJ whole genome shotgun (WGS) entry which is preliminary data.</text>
</comment>